<dbReference type="OrthoDB" id="7064722at2"/>
<protein>
    <recommendedName>
        <fullName evidence="3">Sulfurtransferase TusB</fullName>
    </recommendedName>
</protein>
<dbReference type="RefSeq" id="WP_078237657.1">
    <property type="nucleotide sequence ID" value="NZ_MUYA01000019.1"/>
</dbReference>
<comment type="caution">
    <text evidence="1">The sequence shown here is derived from an EMBL/GenBank/DDBJ whole genome shotgun (WGS) entry which is preliminary data.</text>
</comment>
<name>A0A1T0APR1_9PAST</name>
<organism evidence="1 2">
    <name type="scientific">Haemophilus paracuniculus</name>
    <dbReference type="NCBI Taxonomy" id="734"/>
    <lineage>
        <taxon>Bacteria</taxon>
        <taxon>Pseudomonadati</taxon>
        <taxon>Pseudomonadota</taxon>
        <taxon>Gammaproteobacteria</taxon>
        <taxon>Pasteurellales</taxon>
        <taxon>Pasteurellaceae</taxon>
        <taxon>Haemophilus</taxon>
    </lineage>
</organism>
<dbReference type="AlphaFoldDB" id="A0A1T0APR1"/>
<dbReference type="InterPro" id="IPR007215">
    <property type="entry name" value="Sulphur_relay_TusB/DsrH"/>
</dbReference>
<gene>
    <name evidence="1" type="ORF">B0187_09755</name>
</gene>
<dbReference type="EMBL" id="MUYA01000019">
    <property type="protein sequence ID" value="OOR98075.1"/>
    <property type="molecule type" value="Genomic_DNA"/>
</dbReference>
<dbReference type="SUPFAM" id="SSF75169">
    <property type="entry name" value="DsrEFH-like"/>
    <property type="match status" value="1"/>
</dbReference>
<dbReference type="Gene3D" id="3.40.1260.10">
    <property type="entry name" value="DsrEFH-like"/>
    <property type="match status" value="1"/>
</dbReference>
<dbReference type="Pfam" id="PF04077">
    <property type="entry name" value="DsrH"/>
    <property type="match status" value="1"/>
</dbReference>
<evidence type="ECO:0008006" key="3">
    <source>
        <dbReference type="Google" id="ProtNLM"/>
    </source>
</evidence>
<dbReference type="GO" id="GO:0002143">
    <property type="term" value="P:tRNA wobble position uridine thiolation"/>
    <property type="evidence" value="ECO:0007669"/>
    <property type="project" value="InterPro"/>
</dbReference>
<keyword evidence="2" id="KW-1185">Reference proteome</keyword>
<accession>A0A1T0APR1</accession>
<dbReference type="STRING" id="734.B0187_09755"/>
<sequence>MLYTLSKAQYDLNELQTTLAQLTAEDRLVLWQDGVLLPIKYPQIFAQIAPLALANDVIARGLSDGYPCQQISLAELVEITERFYPQVGL</sequence>
<dbReference type="Proteomes" id="UP000190867">
    <property type="component" value="Unassembled WGS sequence"/>
</dbReference>
<dbReference type="InterPro" id="IPR027396">
    <property type="entry name" value="DsrEFH-like"/>
</dbReference>
<evidence type="ECO:0000313" key="2">
    <source>
        <dbReference type="Proteomes" id="UP000190867"/>
    </source>
</evidence>
<dbReference type="GO" id="GO:0005737">
    <property type="term" value="C:cytoplasm"/>
    <property type="evidence" value="ECO:0007669"/>
    <property type="project" value="InterPro"/>
</dbReference>
<evidence type="ECO:0000313" key="1">
    <source>
        <dbReference type="EMBL" id="OOR98075.1"/>
    </source>
</evidence>
<reference evidence="1 2" key="1">
    <citation type="submission" date="2017-02" db="EMBL/GenBank/DDBJ databases">
        <title>Draft genome sequence of Haemophilus paracuniculus CCUG 43573 type strain.</title>
        <authorList>
            <person name="Engstrom-Jakobsson H."/>
            <person name="Salva-Serra F."/>
            <person name="Thorell K."/>
            <person name="Gonzales-Siles L."/>
            <person name="Karlsson R."/>
            <person name="Boulund F."/>
            <person name="Engstrand L."/>
            <person name="Kristiansson E."/>
            <person name="Moore E."/>
        </authorList>
    </citation>
    <scope>NUCLEOTIDE SEQUENCE [LARGE SCALE GENOMIC DNA]</scope>
    <source>
        <strain evidence="1 2">CCUG 43573</strain>
    </source>
</reference>
<proteinExistence type="predicted"/>